<dbReference type="AlphaFoldDB" id="A0A975M2Z5"/>
<keyword evidence="3" id="KW-0808">Transferase</keyword>
<name>A0A975M2Z5_9MICC</name>
<evidence type="ECO:0000313" key="4">
    <source>
        <dbReference type="Proteomes" id="UP000676885"/>
    </source>
</evidence>
<dbReference type="EC" id="2.3.1.-" evidence="3"/>
<reference evidence="3 4" key="1">
    <citation type="submission" date="2021-05" db="EMBL/GenBank/DDBJ databases">
        <title>Novel species in genus Arthrobacter.</title>
        <authorList>
            <person name="Zhang G."/>
        </authorList>
    </citation>
    <scope>NUCLEOTIDE SEQUENCE [LARGE SCALE GENOMIC DNA]</scope>
    <source>
        <strain evidence="4">zg-ZUI227</strain>
    </source>
</reference>
<sequence>MATIAACQNLHRDWLASLAVASGGRTFSTHESHWAWLPARRQLVLLYPERISPAGIRPGLAEGARLGARSVSAWLNNAVGYSPLEAFGFHRGPQPLWMSAPVTALQQFSAAAAALDPAPAEISGPDADELAAGGGHPRTAWHLTARGEGKLTGRAWVFVPTQAEQRRQKEERELRRQQDRPVILQPRHESRGTATVAVAEPALQRKPAAGSLAGVFGLAVGPSSRRRGYGTALLSRAAAVAATAGAGQLAINAAPLGLELCTARGFELIGRGQQLRLDLR</sequence>
<keyword evidence="4" id="KW-1185">Reference proteome</keyword>
<accession>A0A975M2Z5</accession>
<dbReference type="EMBL" id="CP076022">
    <property type="protein sequence ID" value="QWC08947.1"/>
    <property type="molecule type" value="Genomic_DNA"/>
</dbReference>
<gene>
    <name evidence="3" type="ORF">KKR91_10410</name>
</gene>
<dbReference type="PROSITE" id="PS51186">
    <property type="entry name" value="GNAT"/>
    <property type="match status" value="1"/>
</dbReference>
<feature type="region of interest" description="Disordered" evidence="1">
    <location>
        <begin position="163"/>
        <end position="183"/>
    </location>
</feature>
<dbReference type="Pfam" id="PF00583">
    <property type="entry name" value="Acetyltransf_1"/>
    <property type="match status" value="1"/>
</dbReference>
<feature type="domain" description="N-acetyltransferase" evidence="2">
    <location>
        <begin position="153"/>
        <end position="280"/>
    </location>
</feature>
<dbReference type="Gene3D" id="3.40.630.30">
    <property type="match status" value="1"/>
</dbReference>
<dbReference type="SUPFAM" id="SSF55729">
    <property type="entry name" value="Acyl-CoA N-acyltransferases (Nat)"/>
    <property type="match status" value="1"/>
</dbReference>
<feature type="compositionally biased region" description="Basic and acidic residues" evidence="1">
    <location>
        <begin position="164"/>
        <end position="179"/>
    </location>
</feature>
<dbReference type="KEGG" id="ajg:KKR91_10410"/>
<organism evidence="3 4">
    <name type="scientific">Arthrobacter jiangjiafuii</name>
    <dbReference type="NCBI Taxonomy" id="2817475"/>
    <lineage>
        <taxon>Bacteria</taxon>
        <taxon>Bacillati</taxon>
        <taxon>Actinomycetota</taxon>
        <taxon>Actinomycetes</taxon>
        <taxon>Micrococcales</taxon>
        <taxon>Micrococcaceae</taxon>
        <taxon>Arthrobacter</taxon>
    </lineage>
</organism>
<evidence type="ECO:0000259" key="2">
    <source>
        <dbReference type="PROSITE" id="PS51186"/>
    </source>
</evidence>
<dbReference type="Proteomes" id="UP000676885">
    <property type="component" value="Chromosome"/>
</dbReference>
<dbReference type="InterPro" id="IPR000182">
    <property type="entry name" value="GNAT_dom"/>
</dbReference>
<evidence type="ECO:0000313" key="3">
    <source>
        <dbReference type="EMBL" id="QWC08947.1"/>
    </source>
</evidence>
<proteinExistence type="predicted"/>
<evidence type="ECO:0000256" key="1">
    <source>
        <dbReference type="SAM" id="MobiDB-lite"/>
    </source>
</evidence>
<protein>
    <submittedName>
        <fullName evidence="3">GNAT family N-acetyltransferase</fullName>
        <ecNumber evidence="3">2.3.1.-</ecNumber>
    </submittedName>
</protein>
<dbReference type="RefSeq" id="WP_210229317.1">
    <property type="nucleotide sequence ID" value="NZ_CP076022.1"/>
</dbReference>
<keyword evidence="3" id="KW-0012">Acyltransferase</keyword>
<dbReference type="InterPro" id="IPR016181">
    <property type="entry name" value="Acyl_CoA_acyltransferase"/>
</dbReference>
<dbReference type="GO" id="GO:0016747">
    <property type="term" value="F:acyltransferase activity, transferring groups other than amino-acyl groups"/>
    <property type="evidence" value="ECO:0007669"/>
    <property type="project" value="InterPro"/>
</dbReference>